<evidence type="ECO:0000256" key="4">
    <source>
        <dbReference type="ARBA" id="ARBA00039638"/>
    </source>
</evidence>
<dbReference type="Proteomes" id="UP001148838">
    <property type="component" value="Unassembled WGS sequence"/>
</dbReference>
<dbReference type="InterPro" id="IPR000873">
    <property type="entry name" value="AMP-dep_synth/lig_dom"/>
</dbReference>
<comment type="function">
    <text evidence="3">Acyl-CoA synthases catalyze the initial reaction in fatty acid metabolism, by forming a thioester with CoA. Has some preference toward medium-chain substrates. Plays a role in adipocyte differentiation.</text>
</comment>
<evidence type="ECO:0000313" key="8">
    <source>
        <dbReference type="EMBL" id="KAJ4435710.1"/>
    </source>
</evidence>
<feature type="domain" description="AMP-dependent synthetase/ligase" evidence="7">
    <location>
        <begin position="370"/>
        <end position="471"/>
    </location>
</feature>
<evidence type="ECO:0000259" key="7">
    <source>
        <dbReference type="Pfam" id="PF00501"/>
    </source>
</evidence>
<dbReference type="PANTHER" id="PTHR43201:SF5">
    <property type="entry name" value="MEDIUM-CHAIN ACYL-COA LIGASE ACSF2, MITOCHONDRIAL"/>
    <property type="match status" value="1"/>
</dbReference>
<protein>
    <recommendedName>
        <fullName evidence="4">Medium-chain acyl-CoA ligase ACSF2, mitochondrial</fullName>
    </recommendedName>
</protein>
<dbReference type="EMBL" id="JAJSOF020000023">
    <property type="protein sequence ID" value="KAJ4435710.1"/>
    <property type="molecule type" value="Genomic_DNA"/>
</dbReference>
<dbReference type="Pfam" id="PF00501">
    <property type="entry name" value="AMP-binding"/>
    <property type="match status" value="2"/>
</dbReference>
<keyword evidence="2" id="KW-0436">Ligase</keyword>
<evidence type="ECO:0000256" key="3">
    <source>
        <dbReference type="ARBA" id="ARBA00037247"/>
    </source>
</evidence>
<reference evidence="8 9" key="1">
    <citation type="journal article" date="2022" name="Allergy">
        <title>Genome assembly and annotation of Periplaneta americana reveal a comprehensive cockroach allergen profile.</title>
        <authorList>
            <person name="Wang L."/>
            <person name="Xiong Q."/>
            <person name="Saelim N."/>
            <person name="Wang L."/>
            <person name="Nong W."/>
            <person name="Wan A.T."/>
            <person name="Shi M."/>
            <person name="Liu X."/>
            <person name="Cao Q."/>
            <person name="Hui J.H.L."/>
            <person name="Sookrung N."/>
            <person name="Leung T.F."/>
            <person name="Tungtrongchitr A."/>
            <person name="Tsui S.K.W."/>
        </authorList>
    </citation>
    <scope>NUCLEOTIDE SEQUENCE [LARGE SCALE GENOMIC DNA]</scope>
    <source>
        <strain evidence="8">PWHHKU_190912</strain>
    </source>
</reference>
<evidence type="ECO:0000256" key="2">
    <source>
        <dbReference type="ARBA" id="ARBA00022598"/>
    </source>
</evidence>
<gene>
    <name evidence="8" type="ORF">ANN_18326</name>
</gene>
<organism evidence="8 9">
    <name type="scientific">Periplaneta americana</name>
    <name type="common">American cockroach</name>
    <name type="synonym">Blatta americana</name>
    <dbReference type="NCBI Taxonomy" id="6978"/>
    <lineage>
        <taxon>Eukaryota</taxon>
        <taxon>Metazoa</taxon>
        <taxon>Ecdysozoa</taxon>
        <taxon>Arthropoda</taxon>
        <taxon>Hexapoda</taxon>
        <taxon>Insecta</taxon>
        <taxon>Pterygota</taxon>
        <taxon>Neoptera</taxon>
        <taxon>Polyneoptera</taxon>
        <taxon>Dictyoptera</taxon>
        <taxon>Blattodea</taxon>
        <taxon>Blattoidea</taxon>
        <taxon>Blattidae</taxon>
        <taxon>Blattinae</taxon>
        <taxon>Periplaneta</taxon>
    </lineage>
</organism>
<dbReference type="SUPFAM" id="SSF56801">
    <property type="entry name" value="Acetyl-CoA synthetase-like"/>
    <property type="match status" value="1"/>
</dbReference>
<accession>A0ABQ8SPP6</accession>
<dbReference type="InterPro" id="IPR036397">
    <property type="entry name" value="RNaseH_sf"/>
</dbReference>
<comment type="catalytic activity">
    <reaction evidence="5">
        <text>octanoate + ATP + CoA = octanoyl-CoA + AMP + diphosphate</text>
        <dbReference type="Rhea" id="RHEA:33631"/>
        <dbReference type="ChEBI" id="CHEBI:25646"/>
        <dbReference type="ChEBI" id="CHEBI:30616"/>
        <dbReference type="ChEBI" id="CHEBI:33019"/>
        <dbReference type="ChEBI" id="CHEBI:57287"/>
        <dbReference type="ChEBI" id="CHEBI:57386"/>
        <dbReference type="ChEBI" id="CHEBI:456215"/>
    </reaction>
</comment>
<proteinExistence type="inferred from homology"/>
<sequence>MQKRSYCHNPGSFPLVPYTLGDLLDIAADCWGDNEAIISVYEKQHLTYKECSHCLRNPMILYPETHLAILRHLHDAVRRKWPNLWQGQNWVLHHDNTPAHRSLLVSEFLAQYKRLVLRQPPYSPDLAPADFYLFPKVKSLFKGQRFASAEEVKIHATLALREVTKDGCRNVSRNDMDAGRSVSLLRGRTLKAVLCKWLHVICNKALYACSVTKLAAGLLHLGLKPGDRVGIWSYNCVQWYITYMAIAKAGLITVTLNPESEPPELLYCLKKVQVKALVCAERRDSESCYDLVSKIIPELSSCQSSDVEFHSAEIPSLTSLIIMSDQKFPGAYRLQDIVAFATPESLKRSEEVQKMVQPDEGCLIIFSSKHRFCLSTQFCHISASCCSVIPALHIGGAVVIPGYKYDPIELLNAVKAEKCTAMLSLPSLYTKMVNAVKEDPELASDSFEVCVLGGANASPSQLHDVLKYIRAARVVRYISALLPGKAKKGKLSAESVTKRSCSPQIGSTFLASHDDWCRACGSIASPLVFHPNSPGSIPSHVMMEFMVDKADVVQSFLQVTPVSFYHSTNTLPPSQDSQLGTLSALNPTDLLGSDAQCRYTSKSHSF</sequence>
<evidence type="ECO:0000256" key="6">
    <source>
        <dbReference type="ARBA" id="ARBA00048277"/>
    </source>
</evidence>
<evidence type="ECO:0000256" key="5">
    <source>
        <dbReference type="ARBA" id="ARBA00047319"/>
    </source>
</evidence>
<dbReference type="PANTHER" id="PTHR43201">
    <property type="entry name" value="ACYL-COA SYNTHETASE"/>
    <property type="match status" value="1"/>
</dbReference>
<name>A0ABQ8SPP6_PERAM</name>
<comment type="caution">
    <text evidence="8">The sequence shown here is derived from an EMBL/GenBank/DDBJ whole genome shotgun (WGS) entry which is preliminary data.</text>
</comment>
<evidence type="ECO:0000313" key="9">
    <source>
        <dbReference type="Proteomes" id="UP001148838"/>
    </source>
</evidence>
<feature type="domain" description="AMP-dependent synthetase/ligase" evidence="7">
    <location>
        <begin position="210"/>
        <end position="368"/>
    </location>
</feature>
<comment type="similarity">
    <text evidence="1">Belongs to the ATP-dependent AMP-binding enzyme family.</text>
</comment>
<keyword evidence="9" id="KW-1185">Reference proteome</keyword>
<evidence type="ECO:0000256" key="1">
    <source>
        <dbReference type="ARBA" id="ARBA00006432"/>
    </source>
</evidence>
<dbReference type="Gene3D" id="3.40.50.980">
    <property type="match status" value="2"/>
</dbReference>
<dbReference type="Gene3D" id="3.30.420.10">
    <property type="entry name" value="Ribonuclease H-like superfamily/Ribonuclease H"/>
    <property type="match status" value="1"/>
</dbReference>
<comment type="catalytic activity">
    <reaction evidence="6">
        <text>a medium-chain fatty acid + ATP + CoA = a medium-chain fatty acyl-CoA + AMP + diphosphate</text>
        <dbReference type="Rhea" id="RHEA:48340"/>
        <dbReference type="ChEBI" id="CHEBI:30616"/>
        <dbReference type="ChEBI" id="CHEBI:33019"/>
        <dbReference type="ChEBI" id="CHEBI:57287"/>
        <dbReference type="ChEBI" id="CHEBI:59558"/>
        <dbReference type="ChEBI" id="CHEBI:90546"/>
        <dbReference type="ChEBI" id="CHEBI:456215"/>
        <dbReference type="EC" id="6.2.1.2"/>
    </reaction>
</comment>